<dbReference type="PANTHER" id="PTHR46470:SF2">
    <property type="entry name" value="GLYCERALDEHYDE 3-PHOSPHATE PHOSPHATASE"/>
    <property type="match status" value="1"/>
</dbReference>
<proteinExistence type="predicted"/>
<dbReference type="NCBIfam" id="TIGR01662">
    <property type="entry name" value="HAD-SF-IIIA"/>
    <property type="match status" value="1"/>
</dbReference>
<dbReference type="InterPro" id="IPR006439">
    <property type="entry name" value="HAD-SF_hydro_IA"/>
</dbReference>
<reference evidence="5 6" key="1">
    <citation type="submission" date="2019-06" db="EMBL/GenBank/DDBJ databases">
        <title>Genome sequence of Litorilinea aerophila BAA-2444.</title>
        <authorList>
            <person name="Maclea K.S."/>
            <person name="Maurais E.G."/>
            <person name="Iannazzi L.C."/>
        </authorList>
    </citation>
    <scope>NUCLEOTIDE SEQUENCE [LARGE SCALE GENOMIC DNA]</scope>
    <source>
        <strain evidence="5 6">ATCC BAA-2444</strain>
    </source>
</reference>
<comment type="caution">
    <text evidence="5">The sequence shown here is derived from an EMBL/GenBank/DDBJ whole genome shotgun (WGS) entry which is preliminary data.</text>
</comment>
<evidence type="ECO:0000313" key="6">
    <source>
        <dbReference type="Proteomes" id="UP000317371"/>
    </source>
</evidence>
<dbReference type="NCBIfam" id="TIGR01549">
    <property type="entry name" value="HAD-SF-IA-v1"/>
    <property type="match status" value="1"/>
</dbReference>
<dbReference type="Gene3D" id="3.40.50.1000">
    <property type="entry name" value="HAD superfamily/HAD-like"/>
    <property type="match status" value="1"/>
</dbReference>
<evidence type="ECO:0000256" key="2">
    <source>
        <dbReference type="ARBA" id="ARBA00022723"/>
    </source>
</evidence>
<evidence type="ECO:0000256" key="4">
    <source>
        <dbReference type="ARBA" id="ARBA00022842"/>
    </source>
</evidence>
<evidence type="ECO:0000256" key="1">
    <source>
        <dbReference type="ARBA" id="ARBA00001946"/>
    </source>
</evidence>
<dbReference type="Pfam" id="PF00702">
    <property type="entry name" value="Hydrolase"/>
    <property type="match status" value="1"/>
</dbReference>
<evidence type="ECO:0000313" key="5">
    <source>
        <dbReference type="EMBL" id="TQE93751.1"/>
    </source>
</evidence>
<dbReference type="InterPro" id="IPR023214">
    <property type="entry name" value="HAD_sf"/>
</dbReference>
<dbReference type="SFLD" id="SFLDG01129">
    <property type="entry name" value="C1.5:_HAD__Beta-PGM__Phosphata"/>
    <property type="match status" value="1"/>
</dbReference>
<dbReference type="InterPro" id="IPR036412">
    <property type="entry name" value="HAD-like_sf"/>
</dbReference>
<organism evidence="5 6">
    <name type="scientific">Litorilinea aerophila</name>
    <dbReference type="NCBI Taxonomy" id="1204385"/>
    <lineage>
        <taxon>Bacteria</taxon>
        <taxon>Bacillati</taxon>
        <taxon>Chloroflexota</taxon>
        <taxon>Caldilineae</taxon>
        <taxon>Caldilineales</taxon>
        <taxon>Caldilineaceae</taxon>
        <taxon>Litorilinea</taxon>
    </lineage>
</organism>
<accession>A0A540VAI9</accession>
<keyword evidence="3 5" id="KW-0378">Hydrolase</keyword>
<dbReference type="OrthoDB" id="9809962at2"/>
<dbReference type="FunCoup" id="A0A540VAI9">
    <property type="interactions" value="49"/>
</dbReference>
<dbReference type="InterPro" id="IPR006549">
    <property type="entry name" value="HAD-SF_hydro_IIIA"/>
</dbReference>
<keyword evidence="6" id="KW-1185">Reference proteome</keyword>
<dbReference type="PRINTS" id="PR00413">
    <property type="entry name" value="HADHALOGNASE"/>
</dbReference>
<dbReference type="InterPro" id="IPR051400">
    <property type="entry name" value="HAD-like_hydrolase"/>
</dbReference>
<dbReference type="GO" id="GO:0044281">
    <property type="term" value="P:small molecule metabolic process"/>
    <property type="evidence" value="ECO:0007669"/>
    <property type="project" value="UniProtKB-ARBA"/>
</dbReference>
<dbReference type="PANTHER" id="PTHR46470">
    <property type="entry name" value="N-ACYLNEURAMINATE-9-PHOSPHATASE"/>
    <property type="match status" value="1"/>
</dbReference>
<dbReference type="EMBL" id="VIGC01000033">
    <property type="protein sequence ID" value="TQE93751.1"/>
    <property type="molecule type" value="Genomic_DNA"/>
</dbReference>
<keyword evidence="4" id="KW-0460">Magnesium</keyword>
<dbReference type="Proteomes" id="UP000317371">
    <property type="component" value="Unassembled WGS sequence"/>
</dbReference>
<dbReference type="SFLD" id="SFLDS00003">
    <property type="entry name" value="Haloacid_Dehalogenase"/>
    <property type="match status" value="1"/>
</dbReference>
<sequence length="223" mass="25539">MIRAILFDLDETLHDRRSTVEQALQEQHARLHEYLGHIPLETYLQRFLELDNVGRTPKPQVYGQMVEELAIPLSPTLLSEDYYRHTWRQPVLFPLVRDLLAHYRQQGHGLAIVTNGSTRSQQAKLANSGLDRLVDVILISEQEGVAKPTPTIFLRAARQLGARPEECLFVGDNPEADIWGARQVGMKTVWRKGHIPWPDHLPRVADHTICEPGELFGVDFSRW</sequence>
<dbReference type="SUPFAM" id="SSF56784">
    <property type="entry name" value="HAD-like"/>
    <property type="match status" value="1"/>
</dbReference>
<protein>
    <submittedName>
        <fullName evidence="5">HAD-IIIA family hydrolase</fullName>
    </submittedName>
</protein>
<dbReference type="GO" id="GO:0046872">
    <property type="term" value="F:metal ion binding"/>
    <property type="evidence" value="ECO:0007669"/>
    <property type="project" value="UniProtKB-KW"/>
</dbReference>
<evidence type="ECO:0000256" key="3">
    <source>
        <dbReference type="ARBA" id="ARBA00022801"/>
    </source>
</evidence>
<keyword evidence="2" id="KW-0479">Metal-binding</keyword>
<dbReference type="InParanoid" id="A0A540VAI9"/>
<name>A0A540VAI9_9CHLR</name>
<comment type="cofactor">
    <cofactor evidence="1">
        <name>Mg(2+)</name>
        <dbReference type="ChEBI" id="CHEBI:18420"/>
    </cofactor>
</comment>
<dbReference type="NCBIfam" id="TIGR01509">
    <property type="entry name" value="HAD-SF-IA-v3"/>
    <property type="match status" value="1"/>
</dbReference>
<gene>
    <name evidence="5" type="ORF">FKZ61_19760</name>
</gene>
<dbReference type="AlphaFoldDB" id="A0A540VAI9"/>
<dbReference type="GO" id="GO:0016791">
    <property type="term" value="F:phosphatase activity"/>
    <property type="evidence" value="ECO:0007669"/>
    <property type="project" value="TreeGrafter"/>
</dbReference>
<dbReference type="Gene3D" id="1.10.150.520">
    <property type="match status" value="1"/>
</dbReference>